<organism evidence="2 3">
    <name type="scientific">Tilletia caries</name>
    <name type="common">wheat bunt fungus</name>
    <dbReference type="NCBI Taxonomy" id="13290"/>
    <lineage>
        <taxon>Eukaryota</taxon>
        <taxon>Fungi</taxon>
        <taxon>Dikarya</taxon>
        <taxon>Basidiomycota</taxon>
        <taxon>Ustilaginomycotina</taxon>
        <taxon>Exobasidiomycetes</taxon>
        <taxon>Tilletiales</taxon>
        <taxon>Tilletiaceae</taxon>
        <taxon>Tilletia</taxon>
    </lineage>
</organism>
<protein>
    <submittedName>
        <fullName evidence="2">Uncharacterized protein</fullName>
    </submittedName>
</protein>
<name>A0ABN7J9M5_9BASI</name>
<gene>
    <name evidence="2" type="ORF">JKIAZH3_G2314</name>
</gene>
<evidence type="ECO:0000256" key="1">
    <source>
        <dbReference type="SAM" id="MobiDB-lite"/>
    </source>
</evidence>
<sequence length="90" mass="9581">MRIHPHPPPVADAESKYHGGGEGSGLAAFSCSVEERQWMGEYYDPVYPERFEPPPSSAAAVATMGSGAFGEPGMGRALADALRFLAQSIR</sequence>
<feature type="compositionally biased region" description="Pro residues" evidence="1">
    <location>
        <begin position="1"/>
        <end position="10"/>
    </location>
</feature>
<dbReference type="EMBL" id="CAJHJG010006036">
    <property type="protein sequence ID" value="CAD6954462.1"/>
    <property type="molecule type" value="Genomic_DNA"/>
</dbReference>
<evidence type="ECO:0000313" key="2">
    <source>
        <dbReference type="EMBL" id="CAD6954462.1"/>
    </source>
</evidence>
<comment type="caution">
    <text evidence="2">The sequence shown here is derived from an EMBL/GenBank/DDBJ whole genome shotgun (WGS) entry which is preliminary data.</text>
</comment>
<evidence type="ECO:0000313" key="3">
    <source>
        <dbReference type="Proteomes" id="UP000836402"/>
    </source>
</evidence>
<feature type="region of interest" description="Disordered" evidence="1">
    <location>
        <begin position="1"/>
        <end position="24"/>
    </location>
</feature>
<dbReference type="Proteomes" id="UP000836402">
    <property type="component" value="Unassembled WGS sequence"/>
</dbReference>
<proteinExistence type="predicted"/>
<keyword evidence="3" id="KW-1185">Reference proteome</keyword>
<accession>A0ABN7J9M5</accession>
<reference evidence="2" key="1">
    <citation type="submission" date="2020-10" db="EMBL/GenBank/DDBJ databases">
        <authorList>
            <person name="Sedaghatjoo S."/>
        </authorList>
    </citation>
    <scope>NUCLEOTIDE SEQUENCE</scope>
    <source>
        <strain evidence="2">AZH3</strain>
    </source>
</reference>